<accession>A0A1Q2HY40</accession>
<dbReference type="EMBL" id="CP019688">
    <property type="protein sequence ID" value="AQQ15786.1"/>
    <property type="molecule type" value="Genomic_DNA"/>
</dbReference>
<evidence type="ECO:0000313" key="2">
    <source>
        <dbReference type="Proteomes" id="UP000217209"/>
    </source>
</evidence>
<dbReference type="Proteomes" id="UP000217209">
    <property type="component" value="Chromosome"/>
</dbReference>
<proteinExistence type="predicted"/>
<sequence>MKILREVSLPNLAVAAESHTIRHIIHYSPELPSQYLRQLEALQRDFPFVVLSDASDSTGARHPYTIANELNPHQKPYVIYRLDDDDFLSTSYFDQLAPLVSEANLGFRVSLAAGLTGIFDGERFSTIRYSYKPYIAIGLAGIYGRNSQGQFVAPAETAHNLSDRVGTVMVDATECSYFWTRHAGQDTDFGKNEGFDVTRKEVASLPPIPTNWNLFESFPSLRDHTDSLSRSEVISDTDVSEDGKPLRINATGRFSLLLDATFPDGMQANAGLISFQIERDGVPTDDIEVQGMTRSPNPTIGQYRYITTYAGRRSNQFDFELPPGCEVIGARITPFGALGKPFHINSLYILQ</sequence>
<dbReference type="Pfam" id="PF11316">
    <property type="entry name" value="Rhamno_transf"/>
    <property type="match status" value="1"/>
</dbReference>
<dbReference type="InterPro" id="IPR021466">
    <property type="entry name" value="Put_rhamnosyl_transferase"/>
</dbReference>
<protein>
    <submittedName>
        <fullName evidence="1">Uncharacterized protein</fullName>
    </submittedName>
</protein>
<name>A0A1Q2HY40_9CORY</name>
<dbReference type="AlphaFoldDB" id="A0A1Q2HY40"/>
<keyword evidence="2" id="KW-1185">Reference proteome</keyword>
<evidence type="ECO:0000313" key="1">
    <source>
        <dbReference type="EMBL" id="AQQ15786.1"/>
    </source>
</evidence>
<gene>
    <name evidence="1" type="ORF">CGLAU_09170</name>
</gene>
<dbReference type="KEGG" id="cgv:CGLAU_09170"/>
<organism evidence="1 2">
    <name type="scientific">Corynebacterium glaucum</name>
    <dbReference type="NCBI Taxonomy" id="187491"/>
    <lineage>
        <taxon>Bacteria</taxon>
        <taxon>Bacillati</taxon>
        <taxon>Actinomycetota</taxon>
        <taxon>Actinomycetes</taxon>
        <taxon>Mycobacteriales</taxon>
        <taxon>Corynebacteriaceae</taxon>
        <taxon>Corynebacterium</taxon>
    </lineage>
</organism>
<reference evidence="1 2" key="1">
    <citation type="submission" date="2016-12" db="EMBL/GenBank/DDBJ databases">
        <authorList>
            <person name="Song W.-J."/>
            <person name="Kurnit D.M."/>
        </authorList>
    </citation>
    <scope>NUCLEOTIDE SEQUENCE [LARGE SCALE GENOMIC DNA]</scope>
    <source>
        <strain evidence="1 2">DSM 30827</strain>
    </source>
</reference>